<dbReference type="PANTHER" id="PTHR10642:SF26">
    <property type="entry name" value="RIBONUCLEASE H1"/>
    <property type="match status" value="1"/>
</dbReference>
<evidence type="ECO:0000256" key="6">
    <source>
        <dbReference type="ARBA" id="ARBA00022759"/>
    </source>
</evidence>
<protein>
    <recommendedName>
        <fullName evidence="3">ribonuclease H</fullName>
        <ecNumber evidence="3">3.1.26.4</ecNumber>
    </recommendedName>
</protein>
<evidence type="ECO:0000256" key="5">
    <source>
        <dbReference type="ARBA" id="ARBA00022723"/>
    </source>
</evidence>
<dbReference type="InterPro" id="IPR036397">
    <property type="entry name" value="RNaseH_sf"/>
</dbReference>
<dbReference type="InterPro" id="IPR002156">
    <property type="entry name" value="RNaseH_domain"/>
</dbReference>
<evidence type="ECO:0000259" key="8">
    <source>
        <dbReference type="PROSITE" id="PS50879"/>
    </source>
</evidence>
<keyword evidence="6" id="KW-0255">Endonuclease</keyword>
<evidence type="ECO:0000256" key="1">
    <source>
        <dbReference type="ARBA" id="ARBA00000077"/>
    </source>
</evidence>
<comment type="catalytic activity">
    <reaction evidence="1">
        <text>Endonucleolytic cleavage to 5'-phosphomonoester.</text>
        <dbReference type="EC" id="3.1.26.4"/>
    </reaction>
</comment>
<keyword evidence="4" id="KW-0540">Nuclease</keyword>
<evidence type="ECO:0000313" key="9">
    <source>
        <dbReference type="EMBL" id="KAL3684952.1"/>
    </source>
</evidence>
<evidence type="ECO:0000256" key="4">
    <source>
        <dbReference type="ARBA" id="ARBA00022722"/>
    </source>
</evidence>
<dbReference type="PROSITE" id="PS50879">
    <property type="entry name" value="RNASE_H_1"/>
    <property type="match status" value="1"/>
</dbReference>
<dbReference type="InterPro" id="IPR050092">
    <property type="entry name" value="RNase_H"/>
</dbReference>
<dbReference type="SUPFAM" id="SSF53098">
    <property type="entry name" value="Ribonuclease H-like"/>
    <property type="match status" value="1"/>
</dbReference>
<keyword evidence="7" id="KW-0378">Hydrolase</keyword>
<dbReference type="Gene3D" id="3.30.420.10">
    <property type="entry name" value="Ribonuclease H-like superfamily/Ribonuclease H"/>
    <property type="match status" value="1"/>
</dbReference>
<comment type="caution">
    <text evidence="9">The sequence shown here is derived from an EMBL/GenBank/DDBJ whole genome shotgun (WGS) entry which is preliminary data.</text>
</comment>
<evidence type="ECO:0000256" key="7">
    <source>
        <dbReference type="ARBA" id="ARBA00022801"/>
    </source>
</evidence>
<evidence type="ECO:0000313" key="10">
    <source>
        <dbReference type="Proteomes" id="UP001633002"/>
    </source>
</evidence>
<evidence type="ECO:0000256" key="3">
    <source>
        <dbReference type="ARBA" id="ARBA00012180"/>
    </source>
</evidence>
<reference evidence="9 10" key="1">
    <citation type="submission" date="2024-09" db="EMBL/GenBank/DDBJ databases">
        <title>Chromosome-scale assembly of Riccia sorocarpa.</title>
        <authorList>
            <person name="Paukszto L."/>
        </authorList>
    </citation>
    <scope>NUCLEOTIDE SEQUENCE [LARGE SCALE GENOMIC DNA]</scope>
    <source>
        <strain evidence="9">LP-2024</strain>
        <tissue evidence="9">Aerial parts of the thallus</tissue>
    </source>
</reference>
<dbReference type="Pfam" id="PF00075">
    <property type="entry name" value="RNase_H"/>
    <property type="match status" value="1"/>
</dbReference>
<comment type="similarity">
    <text evidence="2">Belongs to the RNase H family.</text>
</comment>
<proteinExistence type="inferred from homology"/>
<dbReference type="GO" id="GO:0004523">
    <property type="term" value="F:RNA-DNA hybrid ribonuclease activity"/>
    <property type="evidence" value="ECO:0007669"/>
    <property type="project" value="UniProtKB-EC"/>
</dbReference>
<dbReference type="EC" id="3.1.26.4" evidence="3"/>
<accession>A0ABD3H3D5</accession>
<dbReference type="EMBL" id="JBJQOH010000006">
    <property type="protein sequence ID" value="KAL3684952.1"/>
    <property type="molecule type" value="Genomic_DNA"/>
</dbReference>
<dbReference type="PANTHER" id="PTHR10642">
    <property type="entry name" value="RIBONUCLEASE H1"/>
    <property type="match status" value="1"/>
</dbReference>
<sequence length="229" mass="25941">MVVVSKIGRVGTGASRQTVAWAARELSMADDENYRVYNPNQGNAVYSCSPQEVMYDQRAELTYLRYRWVYDRRRKLRTDRGELVVAIDGACRGNGTPNATAAYGVYFGHGSCYNRCGLLPWNERHTSQNAEIYAAQIAFDFITENFSCKGITIITDSSYLVKAMTEYIYKWVRNGFISSGTNRRIVNAGALENLHETIVDMEVEGVDVRFWHVRREDNEDADALANAAF</sequence>
<evidence type="ECO:0000256" key="2">
    <source>
        <dbReference type="ARBA" id="ARBA00005300"/>
    </source>
</evidence>
<keyword evidence="5" id="KW-0479">Metal-binding</keyword>
<dbReference type="InterPro" id="IPR012337">
    <property type="entry name" value="RNaseH-like_sf"/>
</dbReference>
<keyword evidence="10" id="KW-1185">Reference proteome</keyword>
<dbReference type="AlphaFoldDB" id="A0ABD3H3D5"/>
<gene>
    <name evidence="9" type="ORF">R1sor_002974</name>
</gene>
<feature type="domain" description="RNase H type-1" evidence="8">
    <location>
        <begin position="79"/>
        <end position="229"/>
    </location>
</feature>
<dbReference type="CDD" id="cd13934">
    <property type="entry name" value="RNase_H_Dikarya_like"/>
    <property type="match status" value="1"/>
</dbReference>
<dbReference type="Proteomes" id="UP001633002">
    <property type="component" value="Unassembled WGS sequence"/>
</dbReference>
<organism evidence="9 10">
    <name type="scientific">Riccia sorocarpa</name>
    <dbReference type="NCBI Taxonomy" id="122646"/>
    <lineage>
        <taxon>Eukaryota</taxon>
        <taxon>Viridiplantae</taxon>
        <taxon>Streptophyta</taxon>
        <taxon>Embryophyta</taxon>
        <taxon>Marchantiophyta</taxon>
        <taxon>Marchantiopsida</taxon>
        <taxon>Marchantiidae</taxon>
        <taxon>Marchantiales</taxon>
        <taxon>Ricciaceae</taxon>
        <taxon>Riccia</taxon>
    </lineage>
</organism>
<dbReference type="GO" id="GO:0046872">
    <property type="term" value="F:metal ion binding"/>
    <property type="evidence" value="ECO:0007669"/>
    <property type="project" value="UniProtKB-KW"/>
</dbReference>
<name>A0ABD3H3D5_9MARC</name>